<feature type="transmembrane region" description="Helical" evidence="1">
    <location>
        <begin position="89"/>
        <end position="106"/>
    </location>
</feature>
<keyword evidence="1" id="KW-0812">Transmembrane</keyword>
<proteinExistence type="predicted"/>
<keyword evidence="3" id="KW-1185">Reference proteome</keyword>
<gene>
    <name evidence="2" type="ORF">P375_06750</name>
</gene>
<dbReference type="EMBL" id="JPXY01000029">
    <property type="protein sequence ID" value="KGQ31857.1"/>
    <property type="molecule type" value="Genomic_DNA"/>
</dbReference>
<keyword evidence="1" id="KW-0472">Membrane</keyword>
<comment type="caution">
    <text evidence="2">The sequence shown here is derived from an EMBL/GenBank/DDBJ whole genome shotgun (WGS) entry which is preliminary data.</text>
</comment>
<feature type="transmembrane region" description="Helical" evidence="1">
    <location>
        <begin position="49"/>
        <end position="68"/>
    </location>
</feature>
<reference evidence="2 3" key="1">
    <citation type="submission" date="2014-08" db="EMBL/GenBank/DDBJ databases">
        <title>Chaperone-usher fimbriae in a diverse selection of Gallibacterium genomes.</title>
        <authorList>
            <person name="Kudirkiene E."/>
            <person name="Bager R.J."/>
            <person name="Johnson T.J."/>
            <person name="Bojesen A.M."/>
        </authorList>
    </citation>
    <scope>NUCLEOTIDE SEQUENCE [LARGE SCALE GENOMIC DNA]</scope>
    <source>
        <strain evidence="2 3">CCM5976</strain>
    </source>
</reference>
<evidence type="ECO:0000313" key="3">
    <source>
        <dbReference type="Proteomes" id="UP000030418"/>
    </source>
</evidence>
<organism evidence="2 3">
    <name type="scientific">Gallibacterium genomosp. 2</name>
    <dbReference type="NCBI Taxonomy" id="155517"/>
    <lineage>
        <taxon>Bacteria</taxon>
        <taxon>Pseudomonadati</taxon>
        <taxon>Pseudomonadota</taxon>
        <taxon>Gammaproteobacteria</taxon>
        <taxon>Pasteurellales</taxon>
        <taxon>Pasteurellaceae</taxon>
        <taxon>Gallibacterium</taxon>
    </lineage>
</organism>
<name>A0A0A2XLI7_9PAST</name>
<dbReference type="Proteomes" id="UP000030418">
    <property type="component" value="Unassembled WGS sequence"/>
</dbReference>
<keyword evidence="1" id="KW-1133">Transmembrane helix</keyword>
<sequence>MSEEKQPNFKDLRQPMIASIGIVMGFLLNFLAGWAAADDSQPAVNSLSDLLITASLLVGLVMMLSVLYRLLAHPERMQQASHYQTTFRLYFSSLILTFGGLIFALFI</sequence>
<dbReference type="AlphaFoldDB" id="A0A0A2XLI7"/>
<evidence type="ECO:0000313" key="2">
    <source>
        <dbReference type="EMBL" id="KGQ31857.1"/>
    </source>
</evidence>
<evidence type="ECO:0000256" key="1">
    <source>
        <dbReference type="SAM" id="Phobius"/>
    </source>
</evidence>
<accession>A0A0A2XLI7</accession>
<protein>
    <submittedName>
        <fullName evidence="2">Uncharacterized protein</fullName>
    </submittedName>
</protein>
<feature type="transmembrane region" description="Helical" evidence="1">
    <location>
        <begin position="16"/>
        <end position="37"/>
    </location>
</feature>